<proteinExistence type="predicted"/>
<dbReference type="EMBL" id="AMSG01000003">
    <property type="protein sequence ID" value="EKF56080.1"/>
    <property type="molecule type" value="Genomic_DNA"/>
</dbReference>
<dbReference type="eggNOG" id="ENOG502Z8UH">
    <property type="taxonomic scope" value="Bacteria"/>
</dbReference>
<sequence length="202" mass="23516">MPYIDENHLVCLHRTIETKEIQEQRLLNELKKQRVEKDKLYRSCNILRFVSICLVVILALGVALYFIKPSFFINERLLESQNKMLIKKSDLDKYEDSIVLLNQKPDSQPLHSPNSIVAFNDTTLIYAVQVAAFEAKEISLYSNDLNNINHYKDKKFNKYALGNFSNLEDANIFRKEMVALGFKDVFVASYKNGKRIKIEEAF</sequence>
<dbReference type="PATRIC" id="fig|555500.3.peg.832"/>
<dbReference type="STRING" id="555500.I215_04015"/>
<evidence type="ECO:0000313" key="3">
    <source>
        <dbReference type="Proteomes" id="UP000007364"/>
    </source>
</evidence>
<gene>
    <name evidence="2" type="ORF">I215_04015</name>
</gene>
<keyword evidence="1" id="KW-0472">Membrane</keyword>
<reference evidence="2 3" key="1">
    <citation type="journal article" date="2012" name="J. Bacteriol.">
        <title>Genome Sequence of Galbibacter marinum Type Strain ck-I2-15.</title>
        <authorList>
            <person name="Lai Q."/>
            <person name="Li C."/>
            <person name="Shao Z."/>
        </authorList>
    </citation>
    <scope>NUCLEOTIDE SEQUENCE [LARGE SCALE GENOMIC DNA]</scope>
    <source>
        <strain evidence="3">ck-I2-15</strain>
    </source>
</reference>
<dbReference type="OrthoDB" id="1119072at2"/>
<dbReference type="Proteomes" id="UP000007364">
    <property type="component" value="Unassembled WGS sequence"/>
</dbReference>
<dbReference type="RefSeq" id="WP_008990676.1">
    <property type="nucleotide sequence ID" value="NZ_AMSG01000003.1"/>
</dbReference>
<evidence type="ECO:0000313" key="2">
    <source>
        <dbReference type="EMBL" id="EKF56080.1"/>
    </source>
</evidence>
<feature type="transmembrane region" description="Helical" evidence="1">
    <location>
        <begin position="46"/>
        <end position="67"/>
    </location>
</feature>
<keyword evidence="1" id="KW-0812">Transmembrane</keyword>
<protein>
    <submittedName>
        <fullName evidence="2">Sporulation domain-containing protein</fullName>
    </submittedName>
</protein>
<comment type="caution">
    <text evidence="2">The sequence shown here is derived from an EMBL/GenBank/DDBJ whole genome shotgun (WGS) entry which is preliminary data.</text>
</comment>
<name>K2PTY4_9FLAO</name>
<keyword evidence="3" id="KW-1185">Reference proteome</keyword>
<evidence type="ECO:0000256" key="1">
    <source>
        <dbReference type="SAM" id="Phobius"/>
    </source>
</evidence>
<accession>K2PTY4</accession>
<organism evidence="2 3">
    <name type="scientific">Galbibacter marinus</name>
    <dbReference type="NCBI Taxonomy" id="555500"/>
    <lineage>
        <taxon>Bacteria</taxon>
        <taxon>Pseudomonadati</taxon>
        <taxon>Bacteroidota</taxon>
        <taxon>Flavobacteriia</taxon>
        <taxon>Flavobacteriales</taxon>
        <taxon>Flavobacteriaceae</taxon>
        <taxon>Galbibacter</taxon>
    </lineage>
</organism>
<dbReference type="AlphaFoldDB" id="K2PTY4"/>
<keyword evidence="1" id="KW-1133">Transmembrane helix</keyword>